<gene>
    <name evidence="2" type="primary">LOC109131584</name>
</gene>
<sequence length="284" mass="31429">MEAYRTAAGLHLTQTKYITDLLRKTLMAEAKPVPTPMVSSQVLTLSSGVPLSDGTQYRATVGSLQYLLLTRPDIAFAVNRLSQFMHKPTTVHWEAVKRVLRYLVGTEKKGIFFSASTPTTLHAYSDADWAGCRDDYLSTGGYLVYLGRQPVSWSSKKQSGVARSSTEAEYRALTAAASEVKWVTYLMSELGIQSPATPVLFCDNIGATYLSANPVFHSRMKHLALDYHFVREQVQAKQLRVAHISSADNLADALTKPLPRQRFDTLCHKIGLCNRRPSCGGVLV</sequence>
<evidence type="ECO:0000313" key="1">
    <source>
        <dbReference type="Proteomes" id="UP000694864"/>
    </source>
</evidence>
<name>A0ABM1RGW7_CAMSA</name>
<reference evidence="1" key="1">
    <citation type="journal article" date="2014" name="Nat. Commun.">
        <title>The emerging biofuel crop Camelina sativa retains a highly undifferentiated hexaploid genome structure.</title>
        <authorList>
            <person name="Kagale S."/>
            <person name="Koh C."/>
            <person name="Nixon J."/>
            <person name="Bollina V."/>
            <person name="Clarke W.E."/>
            <person name="Tuteja R."/>
            <person name="Spillane C."/>
            <person name="Robinson S.J."/>
            <person name="Links M.G."/>
            <person name="Clarke C."/>
            <person name="Higgins E.E."/>
            <person name="Huebert T."/>
            <person name="Sharpe A.G."/>
            <person name="Parkin I.A."/>
        </authorList>
    </citation>
    <scope>NUCLEOTIDE SEQUENCE [LARGE SCALE GENOMIC DNA]</scope>
    <source>
        <strain evidence="1">cv. DH55</strain>
    </source>
</reference>
<dbReference type="PANTHER" id="PTHR11439">
    <property type="entry name" value="GAG-POL-RELATED RETROTRANSPOSON"/>
    <property type="match status" value="1"/>
</dbReference>
<keyword evidence="1" id="KW-1185">Reference proteome</keyword>
<dbReference type="SUPFAM" id="SSF56672">
    <property type="entry name" value="DNA/RNA polymerases"/>
    <property type="match status" value="1"/>
</dbReference>
<dbReference type="InterPro" id="IPR043502">
    <property type="entry name" value="DNA/RNA_pol_sf"/>
</dbReference>
<dbReference type="Proteomes" id="UP000694864">
    <property type="component" value="Unplaced"/>
</dbReference>
<accession>A0ABM1RGW7</accession>
<reference evidence="2" key="2">
    <citation type="submission" date="2025-08" db="UniProtKB">
        <authorList>
            <consortium name="RefSeq"/>
        </authorList>
    </citation>
    <scope>IDENTIFICATION</scope>
    <source>
        <tissue evidence="2">Leaf</tissue>
    </source>
</reference>
<dbReference type="RefSeq" id="XP_019098255.1">
    <property type="nucleotide sequence ID" value="XM_019242710.1"/>
</dbReference>
<dbReference type="CDD" id="cd09272">
    <property type="entry name" value="RNase_HI_RT_Ty1"/>
    <property type="match status" value="1"/>
</dbReference>
<organism evidence="1 2">
    <name type="scientific">Camelina sativa</name>
    <name type="common">False flax</name>
    <name type="synonym">Myagrum sativum</name>
    <dbReference type="NCBI Taxonomy" id="90675"/>
    <lineage>
        <taxon>Eukaryota</taxon>
        <taxon>Viridiplantae</taxon>
        <taxon>Streptophyta</taxon>
        <taxon>Embryophyta</taxon>
        <taxon>Tracheophyta</taxon>
        <taxon>Spermatophyta</taxon>
        <taxon>Magnoliopsida</taxon>
        <taxon>eudicotyledons</taxon>
        <taxon>Gunneridae</taxon>
        <taxon>Pentapetalae</taxon>
        <taxon>rosids</taxon>
        <taxon>malvids</taxon>
        <taxon>Brassicales</taxon>
        <taxon>Brassicaceae</taxon>
        <taxon>Camelineae</taxon>
        <taxon>Camelina</taxon>
    </lineage>
</organism>
<dbReference type="GeneID" id="109131584"/>
<dbReference type="PANTHER" id="PTHR11439:SF455">
    <property type="entry name" value="RLK (RECEPTOR-LIKE PROTEIN KINASE) 8, PUTATIVE-RELATED"/>
    <property type="match status" value="1"/>
</dbReference>
<protein>
    <submittedName>
        <fullName evidence="2">Uncharacterized protein LOC109131584</fullName>
    </submittedName>
</protein>
<evidence type="ECO:0000313" key="2">
    <source>
        <dbReference type="RefSeq" id="XP_019098255.1"/>
    </source>
</evidence>
<proteinExistence type="predicted"/>